<feature type="signal peptide" evidence="5">
    <location>
        <begin position="1"/>
        <end position="24"/>
    </location>
</feature>
<dbReference type="OrthoDB" id="9807797at2"/>
<dbReference type="STRING" id="33935.ADM90_22785"/>
<comment type="function">
    <text evidence="2 5">PPIases accelerate the folding of proteins. It catalyzes the cis-trans isomerization of proline imidic peptide bonds in oligopeptides.</text>
</comment>
<evidence type="ECO:0000256" key="1">
    <source>
        <dbReference type="ARBA" id="ARBA00000971"/>
    </source>
</evidence>
<dbReference type="PANTHER" id="PTHR45625">
    <property type="entry name" value="PEPTIDYL-PROLYL CIS-TRANS ISOMERASE-RELATED"/>
    <property type="match status" value="1"/>
</dbReference>
<organism evidence="7 8">
    <name type="scientific">Lysinibacillus macroides</name>
    <dbReference type="NCBI Taxonomy" id="33935"/>
    <lineage>
        <taxon>Bacteria</taxon>
        <taxon>Bacillati</taxon>
        <taxon>Bacillota</taxon>
        <taxon>Bacilli</taxon>
        <taxon>Bacillales</taxon>
        <taxon>Bacillaceae</taxon>
        <taxon>Lysinibacillus</taxon>
    </lineage>
</organism>
<keyword evidence="4 5" id="KW-0413">Isomerase</keyword>
<dbReference type="PROSITE" id="PS50072">
    <property type="entry name" value="CSA_PPIASE_2"/>
    <property type="match status" value="1"/>
</dbReference>
<keyword evidence="5" id="KW-0732">Signal</keyword>
<dbReference type="InterPro" id="IPR002130">
    <property type="entry name" value="Cyclophilin-type_PPIase_dom"/>
</dbReference>
<dbReference type="AlphaFoldDB" id="A0A0M9DEV5"/>
<dbReference type="PATRIC" id="fig|33935.3.peg.3807"/>
<feature type="chain" id="PRO_5039756635" description="Peptidyl-prolyl cis-trans isomerase" evidence="5">
    <location>
        <begin position="25"/>
        <end position="213"/>
    </location>
</feature>
<protein>
    <recommendedName>
        <fullName evidence="5">Peptidyl-prolyl cis-trans isomerase</fullName>
        <shortName evidence="5">PPIase</shortName>
        <ecNumber evidence="5">5.2.1.8</ecNumber>
    </recommendedName>
</protein>
<dbReference type="GO" id="GO:0006457">
    <property type="term" value="P:protein folding"/>
    <property type="evidence" value="ECO:0007669"/>
    <property type="project" value="InterPro"/>
</dbReference>
<evidence type="ECO:0000256" key="4">
    <source>
        <dbReference type="ARBA" id="ARBA00023235"/>
    </source>
</evidence>
<dbReference type="EMBL" id="LGCI01000014">
    <property type="protein sequence ID" value="KOY80038.1"/>
    <property type="molecule type" value="Genomic_DNA"/>
</dbReference>
<dbReference type="RefSeq" id="WP_053997135.1">
    <property type="nucleotide sequence ID" value="NZ_CP065643.1"/>
</dbReference>
<dbReference type="SUPFAM" id="SSF50891">
    <property type="entry name" value="Cyclophilin-like"/>
    <property type="match status" value="1"/>
</dbReference>
<keyword evidence="3 5" id="KW-0697">Rotamase</keyword>
<evidence type="ECO:0000313" key="8">
    <source>
        <dbReference type="Proteomes" id="UP000037977"/>
    </source>
</evidence>
<dbReference type="InterPro" id="IPR029000">
    <property type="entry name" value="Cyclophilin-like_dom_sf"/>
</dbReference>
<dbReference type="InterPro" id="IPR044666">
    <property type="entry name" value="Cyclophilin_A-like"/>
</dbReference>
<evidence type="ECO:0000256" key="5">
    <source>
        <dbReference type="RuleBase" id="RU363019"/>
    </source>
</evidence>
<dbReference type="GO" id="GO:0003755">
    <property type="term" value="F:peptidyl-prolyl cis-trans isomerase activity"/>
    <property type="evidence" value="ECO:0007669"/>
    <property type="project" value="UniProtKB-UniRule"/>
</dbReference>
<sequence>MVVRSKGLLVLLTLVLLLVGCGTTEDVNNGDYTVDYASEVKENPIVTITMNSDEKIVIELEPAVAPNTVANFISLVEKGFYDGLIFHRVIPGFMIQGGDPLGNGTGGPDYSIDGEFSLNGFENKLQHERGVISMARSQDLNSAGSQFFIMVEQEKRLDGEYAAFGKVIEGMETVDAIVAVERDGADKPLEDQQIKKVEVDTKGFDYPAPKVHK</sequence>
<dbReference type="PRINTS" id="PR00153">
    <property type="entry name" value="CSAPPISMRASE"/>
</dbReference>
<dbReference type="EC" id="5.2.1.8" evidence="5"/>
<dbReference type="Gene3D" id="2.40.100.10">
    <property type="entry name" value="Cyclophilin-like"/>
    <property type="match status" value="1"/>
</dbReference>
<proteinExistence type="inferred from homology"/>
<feature type="domain" description="PPIase cyclophilin-type" evidence="6">
    <location>
        <begin position="55"/>
        <end position="199"/>
    </location>
</feature>
<dbReference type="PANTHER" id="PTHR45625:SF4">
    <property type="entry name" value="PEPTIDYLPROLYL ISOMERASE DOMAIN AND WD REPEAT-CONTAINING PROTEIN 1"/>
    <property type="match status" value="1"/>
</dbReference>
<dbReference type="InterPro" id="IPR020892">
    <property type="entry name" value="Cyclophilin-type_PPIase_CS"/>
</dbReference>
<evidence type="ECO:0000256" key="3">
    <source>
        <dbReference type="ARBA" id="ARBA00023110"/>
    </source>
</evidence>
<evidence type="ECO:0000313" key="7">
    <source>
        <dbReference type="EMBL" id="KOY80038.1"/>
    </source>
</evidence>
<evidence type="ECO:0000259" key="6">
    <source>
        <dbReference type="PROSITE" id="PS50072"/>
    </source>
</evidence>
<dbReference type="PROSITE" id="PS51257">
    <property type="entry name" value="PROKAR_LIPOPROTEIN"/>
    <property type="match status" value="1"/>
</dbReference>
<comment type="similarity">
    <text evidence="5">Belongs to the cyclophilin-type PPIase family.</text>
</comment>
<dbReference type="Proteomes" id="UP000037977">
    <property type="component" value="Unassembled WGS sequence"/>
</dbReference>
<comment type="catalytic activity">
    <reaction evidence="1 5">
        <text>[protein]-peptidylproline (omega=180) = [protein]-peptidylproline (omega=0)</text>
        <dbReference type="Rhea" id="RHEA:16237"/>
        <dbReference type="Rhea" id="RHEA-COMP:10747"/>
        <dbReference type="Rhea" id="RHEA-COMP:10748"/>
        <dbReference type="ChEBI" id="CHEBI:83833"/>
        <dbReference type="ChEBI" id="CHEBI:83834"/>
        <dbReference type="EC" id="5.2.1.8"/>
    </reaction>
</comment>
<dbReference type="Pfam" id="PF00160">
    <property type="entry name" value="Pro_isomerase"/>
    <property type="match status" value="1"/>
</dbReference>
<dbReference type="PROSITE" id="PS00170">
    <property type="entry name" value="CSA_PPIASE_1"/>
    <property type="match status" value="1"/>
</dbReference>
<reference evidence="7 8" key="1">
    <citation type="submission" date="2015-07" db="EMBL/GenBank/DDBJ databases">
        <title>Genome sequencing project for genomic taxonomy and phylogenomics of Bacillus-like bacteria.</title>
        <authorList>
            <person name="Liu B."/>
            <person name="Wang J."/>
            <person name="Zhu Y."/>
            <person name="Liu G."/>
            <person name="Chen Q."/>
            <person name="Chen Z."/>
            <person name="Che J."/>
            <person name="Ge C."/>
            <person name="Shi H."/>
            <person name="Pan Z."/>
            <person name="Liu X."/>
        </authorList>
    </citation>
    <scope>NUCLEOTIDE SEQUENCE [LARGE SCALE GENOMIC DNA]</scope>
    <source>
        <strain evidence="7 8">DSM 54</strain>
    </source>
</reference>
<keyword evidence="8" id="KW-1185">Reference proteome</keyword>
<name>A0A0M9DEV5_9BACI</name>
<dbReference type="CDD" id="cd00317">
    <property type="entry name" value="cyclophilin"/>
    <property type="match status" value="1"/>
</dbReference>
<evidence type="ECO:0000256" key="2">
    <source>
        <dbReference type="ARBA" id="ARBA00002388"/>
    </source>
</evidence>
<comment type="caution">
    <text evidence="7">The sequence shown here is derived from an EMBL/GenBank/DDBJ whole genome shotgun (WGS) entry which is preliminary data.</text>
</comment>
<gene>
    <name evidence="7" type="ORF">ADM90_22785</name>
</gene>
<accession>A0A0M9DEV5</accession>